<reference evidence="1 2" key="1">
    <citation type="journal article" date="2015" name="Nat. Commun.">
        <title>Lucilia cuprina genome unlocks parasitic fly biology to underpin future interventions.</title>
        <authorList>
            <person name="Anstead C.A."/>
            <person name="Korhonen P.K."/>
            <person name="Young N.D."/>
            <person name="Hall R.S."/>
            <person name="Jex A.R."/>
            <person name="Murali S.C."/>
            <person name="Hughes D.S."/>
            <person name="Lee S.F."/>
            <person name="Perry T."/>
            <person name="Stroehlein A.J."/>
            <person name="Ansell B.R."/>
            <person name="Breugelmans B."/>
            <person name="Hofmann A."/>
            <person name="Qu J."/>
            <person name="Dugan S."/>
            <person name="Lee S.L."/>
            <person name="Chao H."/>
            <person name="Dinh H."/>
            <person name="Han Y."/>
            <person name="Doddapaneni H.V."/>
            <person name="Worley K.C."/>
            <person name="Muzny D.M."/>
            <person name="Ioannidis P."/>
            <person name="Waterhouse R.M."/>
            <person name="Zdobnov E.M."/>
            <person name="James P.J."/>
            <person name="Bagnall N.H."/>
            <person name="Kotze A.C."/>
            <person name="Gibbs R.A."/>
            <person name="Richards S."/>
            <person name="Batterham P."/>
            <person name="Gasser R.B."/>
        </authorList>
    </citation>
    <scope>NUCLEOTIDE SEQUENCE [LARGE SCALE GENOMIC DNA]</scope>
    <source>
        <strain evidence="1 2">LS</strain>
        <tissue evidence="1">Full body</tissue>
    </source>
</reference>
<keyword evidence="2" id="KW-1185">Reference proteome</keyword>
<evidence type="ECO:0000313" key="1">
    <source>
        <dbReference type="EMBL" id="KNC20701.1"/>
    </source>
</evidence>
<dbReference type="Proteomes" id="UP000037069">
    <property type="component" value="Unassembled WGS sequence"/>
</dbReference>
<proteinExistence type="predicted"/>
<evidence type="ECO:0000313" key="2">
    <source>
        <dbReference type="Proteomes" id="UP000037069"/>
    </source>
</evidence>
<sequence length="150" mass="17201">MSLSNTTAVRSFSINFILICHHTSGLKQYIGIAMDVVFIQQKKIEEKQVRNLYSPLPNFIYPSPFVPRDIINNLMKLFNICFHKRQGEVQTQNIQSIHQLTLTPKDEEKKETQRVKCFSTIAIKIQTCCGMVSTSVLIPRITCSLCHKTI</sequence>
<name>A0A0L0BKV1_LUCCU</name>
<protein>
    <submittedName>
        <fullName evidence="1">Uncharacterized protein</fullName>
    </submittedName>
</protein>
<gene>
    <name evidence="1" type="ORF">FF38_07711</name>
</gene>
<organism evidence="1 2">
    <name type="scientific">Lucilia cuprina</name>
    <name type="common">Green bottle fly</name>
    <name type="synonym">Australian sheep blowfly</name>
    <dbReference type="NCBI Taxonomy" id="7375"/>
    <lineage>
        <taxon>Eukaryota</taxon>
        <taxon>Metazoa</taxon>
        <taxon>Ecdysozoa</taxon>
        <taxon>Arthropoda</taxon>
        <taxon>Hexapoda</taxon>
        <taxon>Insecta</taxon>
        <taxon>Pterygota</taxon>
        <taxon>Neoptera</taxon>
        <taxon>Endopterygota</taxon>
        <taxon>Diptera</taxon>
        <taxon>Brachycera</taxon>
        <taxon>Muscomorpha</taxon>
        <taxon>Oestroidea</taxon>
        <taxon>Calliphoridae</taxon>
        <taxon>Luciliinae</taxon>
        <taxon>Lucilia</taxon>
    </lineage>
</organism>
<dbReference type="EMBL" id="JRES01001705">
    <property type="protein sequence ID" value="KNC20701.1"/>
    <property type="molecule type" value="Genomic_DNA"/>
</dbReference>
<accession>A0A0L0BKV1</accession>
<comment type="caution">
    <text evidence="1">The sequence shown here is derived from an EMBL/GenBank/DDBJ whole genome shotgun (WGS) entry which is preliminary data.</text>
</comment>
<dbReference type="AlphaFoldDB" id="A0A0L0BKV1"/>